<dbReference type="AlphaFoldDB" id="A0A699IB45"/>
<accession>A0A699IB45</accession>
<evidence type="ECO:0000313" key="1">
    <source>
        <dbReference type="EMBL" id="GEZ49615.1"/>
    </source>
</evidence>
<dbReference type="EMBL" id="BKCJ010285958">
    <property type="protein sequence ID" value="GEZ49615.1"/>
    <property type="molecule type" value="Genomic_DNA"/>
</dbReference>
<dbReference type="PANTHER" id="PTHR46148">
    <property type="entry name" value="CHROMO DOMAIN-CONTAINING PROTEIN"/>
    <property type="match status" value="1"/>
</dbReference>
<dbReference type="GO" id="GO:0003964">
    <property type="term" value="F:RNA-directed DNA polymerase activity"/>
    <property type="evidence" value="ECO:0007669"/>
    <property type="project" value="UniProtKB-KW"/>
</dbReference>
<keyword evidence="1" id="KW-0695">RNA-directed DNA polymerase</keyword>
<keyword evidence="1" id="KW-0808">Transferase</keyword>
<comment type="caution">
    <text evidence="1">The sequence shown here is derived from an EMBL/GenBank/DDBJ whole genome shotgun (WGS) entry which is preliminary data.</text>
</comment>
<sequence length="166" mass="19256">MKEIRLDDKLNFVEEPVKIMDREVKQLKQSRIPIVKVRWNSKRGPEFTWEHEDQIHAKKILPIEIISLMYNLVRVSILSVALVGMKYADLVRRSTMTQIVSCPFDDLDLDGIHHSKQQNCRSLLVMLRLELHKASILAVGKPTLDLLPRYTSGSIQSKILQFLRNP</sequence>
<name>A0A699IB45_TANCI</name>
<gene>
    <name evidence="1" type="ORF">Tci_521588</name>
</gene>
<reference evidence="1" key="1">
    <citation type="journal article" date="2019" name="Sci. Rep.">
        <title>Draft genome of Tanacetum cinerariifolium, the natural source of mosquito coil.</title>
        <authorList>
            <person name="Yamashiro T."/>
            <person name="Shiraishi A."/>
            <person name="Satake H."/>
            <person name="Nakayama K."/>
        </authorList>
    </citation>
    <scope>NUCLEOTIDE SEQUENCE</scope>
</reference>
<proteinExistence type="predicted"/>
<dbReference type="PANTHER" id="PTHR46148:SF59">
    <property type="entry name" value="NUCLEOTIDYLTRANSFERASE, RIBONUCLEASE H"/>
    <property type="match status" value="1"/>
</dbReference>
<protein>
    <submittedName>
        <fullName evidence="1">Putative reverse transcriptase domain-containing protein</fullName>
    </submittedName>
</protein>
<keyword evidence="1" id="KW-0548">Nucleotidyltransferase</keyword>
<organism evidence="1">
    <name type="scientific">Tanacetum cinerariifolium</name>
    <name type="common">Dalmatian daisy</name>
    <name type="synonym">Chrysanthemum cinerariifolium</name>
    <dbReference type="NCBI Taxonomy" id="118510"/>
    <lineage>
        <taxon>Eukaryota</taxon>
        <taxon>Viridiplantae</taxon>
        <taxon>Streptophyta</taxon>
        <taxon>Embryophyta</taxon>
        <taxon>Tracheophyta</taxon>
        <taxon>Spermatophyta</taxon>
        <taxon>Magnoliopsida</taxon>
        <taxon>eudicotyledons</taxon>
        <taxon>Gunneridae</taxon>
        <taxon>Pentapetalae</taxon>
        <taxon>asterids</taxon>
        <taxon>campanulids</taxon>
        <taxon>Asterales</taxon>
        <taxon>Asteraceae</taxon>
        <taxon>Asteroideae</taxon>
        <taxon>Anthemideae</taxon>
        <taxon>Anthemidinae</taxon>
        <taxon>Tanacetum</taxon>
    </lineage>
</organism>